<organism evidence="1">
    <name type="scientific">Sesamum latifolium</name>
    <dbReference type="NCBI Taxonomy" id="2727402"/>
    <lineage>
        <taxon>Eukaryota</taxon>
        <taxon>Viridiplantae</taxon>
        <taxon>Streptophyta</taxon>
        <taxon>Embryophyta</taxon>
        <taxon>Tracheophyta</taxon>
        <taxon>Spermatophyta</taxon>
        <taxon>Magnoliopsida</taxon>
        <taxon>eudicotyledons</taxon>
        <taxon>Gunneridae</taxon>
        <taxon>Pentapetalae</taxon>
        <taxon>asterids</taxon>
        <taxon>lamiids</taxon>
        <taxon>Lamiales</taxon>
        <taxon>Pedaliaceae</taxon>
        <taxon>Sesamum</taxon>
    </lineage>
</organism>
<gene>
    <name evidence="1" type="ORF">Slati_1338300</name>
</gene>
<dbReference type="AlphaFoldDB" id="A0AAW2XL40"/>
<sequence>MTGKTEVNDLLRKGVIRMIGGPTGGDSQRARNAQVLDAYGTVVGEVMDVAPANDTPLIQFDQEERGGPRTPGNDALVITALLANYKIERVFINSGSSADIFFGEAYDQM</sequence>
<name>A0AAW2XL40_9LAMI</name>
<accession>A0AAW2XL40</accession>
<reference evidence="1" key="2">
    <citation type="journal article" date="2024" name="Plant">
        <title>Genomic evolution and insights into agronomic trait innovations of Sesamum species.</title>
        <authorList>
            <person name="Miao H."/>
            <person name="Wang L."/>
            <person name="Qu L."/>
            <person name="Liu H."/>
            <person name="Sun Y."/>
            <person name="Le M."/>
            <person name="Wang Q."/>
            <person name="Wei S."/>
            <person name="Zheng Y."/>
            <person name="Lin W."/>
            <person name="Duan Y."/>
            <person name="Cao H."/>
            <person name="Xiong S."/>
            <person name="Wang X."/>
            <person name="Wei L."/>
            <person name="Li C."/>
            <person name="Ma Q."/>
            <person name="Ju M."/>
            <person name="Zhao R."/>
            <person name="Li G."/>
            <person name="Mu C."/>
            <person name="Tian Q."/>
            <person name="Mei H."/>
            <person name="Zhang T."/>
            <person name="Gao T."/>
            <person name="Zhang H."/>
        </authorList>
    </citation>
    <scope>NUCLEOTIDE SEQUENCE</scope>
    <source>
        <strain evidence="1">KEN1</strain>
    </source>
</reference>
<dbReference type="EMBL" id="JACGWN010000004">
    <property type="protein sequence ID" value="KAL0453602.1"/>
    <property type="molecule type" value="Genomic_DNA"/>
</dbReference>
<evidence type="ECO:0000313" key="1">
    <source>
        <dbReference type="EMBL" id="KAL0453602.1"/>
    </source>
</evidence>
<comment type="caution">
    <text evidence="1">The sequence shown here is derived from an EMBL/GenBank/DDBJ whole genome shotgun (WGS) entry which is preliminary data.</text>
</comment>
<protein>
    <submittedName>
        <fullName evidence="1">Uncharacterized protein</fullName>
    </submittedName>
</protein>
<proteinExistence type="predicted"/>
<reference evidence="1" key="1">
    <citation type="submission" date="2020-06" db="EMBL/GenBank/DDBJ databases">
        <authorList>
            <person name="Li T."/>
            <person name="Hu X."/>
            <person name="Zhang T."/>
            <person name="Song X."/>
            <person name="Zhang H."/>
            <person name="Dai N."/>
            <person name="Sheng W."/>
            <person name="Hou X."/>
            <person name="Wei L."/>
        </authorList>
    </citation>
    <scope>NUCLEOTIDE SEQUENCE</scope>
    <source>
        <strain evidence="1">KEN1</strain>
        <tissue evidence="1">Leaf</tissue>
    </source>
</reference>